<proteinExistence type="predicted"/>
<dbReference type="Pfam" id="PF20240">
    <property type="entry name" value="DUF6597"/>
    <property type="match status" value="1"/>
</dbReference>
<evidence type="ECO:0000256" key="3">
    <source>
        <dbReference type="ARBA" id="ARBA00023163"/>
    </source>
</evidence>
<evidence type="ECO:0000256" key="2">
    <source>
        <dbReference type="ARBA" id="ARBA00023125"/>
    </source>
</evidence>
<keyword evidence="2" id="KW-0238">DNA-binding</keyword>
<dbReference type="InterPro" id="IPR050204">
    <property type="entry name" value="AraC_XylS_family_regulators"/>
</dbReference>
<dbReference type="PANTHER" id="PTHR46796">
    <property type="entry name" value="HTH-TYPE TRANSCRIPTIONAL ACTIVATOR RHAS-RELATED"/>
    <property type="match status" value="1"/>
</dbReference>
<dbReference type="InterPro" id="IPR046532">
    <property type="entry name" value="DUF6597"/>
</dbReference>
<keyword evidence="1" id="KW-0805">Transcription regulation</keyword>
<dbReference type="Proteomes" id="UP001172721">
    <property type="component" value="Unassembled WGS sequence"/>
</dbReference>
<keyword evidence="3" id="KW-0804">Transcription</keyword>
<dbReference type="InterPro" id="IPR018060">
    <property type="entry name" value="HTH_AraC"/>
</dbReference>
<gene>
    <name evidence="5" type="ORF">QYB97_17800</name>
</gene>
<accession>A0ABT8HZX6</accession>
<comment type="caution">
    <text evidence="5">The sequence shown here is derived from an EMBL/GenBank/DDBJ whole genome shotgun (WGS) entry which is preliminary data.</text>
</comment>
<evidence type="ECO:0000256" key="1">
    <source>
        <dbReference type="ARBA" id="ARBA00023015"/>
    </source>
</evidence>
<sequence>MSRHLYTLFQPIQGYGRVAFYHYLEFKPSLLLAPFVSCFWLTEPAPADQKSRLMCVPEVDRVLPNGCSDLIFEHDIYRNQYRTLYSGCYDMPFTIAYDWNFPVRKFGIRFFPGGAHSLFGISLEDFANSHSYIDSVLPFWKQELQYEILETPSIFKRIEMIEEYLLCKASQNPTQHTLINNLLYDIFSVNGITKVQELAQREAVSTRQMNRMFYQWIGTTPKKFCDIVRFQAMMEKLQSQGIYDGLSLALDYGYFDQAHMIKDFKRHYGESPLIAFRECNQ</sequence>
<dbReference type="PROSITE" id="PS01124">
    <property type="entry name" value="HTH_ARAC_FAMILY_2"/>
    <property type="match status" value="1"/>
</dbReference>
<evidence type="ECO:0000259" key="4">
    <source>
        <dbReference type="PROSITE" id="PS01124"/>
    </source>
</evidence>
<keyword evidence="6" id="KW-1185">Reference proteome</keyword>
<feature type="domain" description="HTH araC/xylS-type" evidence="4">
    <location>
        <begin position="177"/>
        <end position="278"/>
    </location>
</feature>
<reference evidence="5" key="1">
    <citation type="submission" date="2023-07" db="EMBL/GenBank/DDBJ databases">
        <title>Fictibacillus sp. isolated from freshwater pond.</title>
        <authorList>
            <person name="Kirdat K."/>
            <person name="Bhat A."/>
            <person name="Mourya A."/>
            <person name="Yadav A."/>
        </authorList>
    </citation>
    <scope>NUCLEOTIDE SEQUENCE</scope>
    <source>
        <strain evidence="5">NE201</strain>
    </source>
</reference>
<organism evidence="5 6">
    <name type="scientific">Fictibacillus fluitans</name>
    <dbReference type="NCBI Taxonomy" id="3058422"/>
    <lineage>
        <taxon>Bacteria</taxon>
        <taxon>Bacillati</taxon>
        <taxon>Bacillota</taxon>
        <taxon>Bacilli</taxon>
        <taxon>Bacillales</taxon>
        <taxon>Fictibacillaceae</taxon>
        <taxon>Fictibacillus</taxon>
    </lineage>
</organism>
<name>A0ABT8HZX6_9BACL</name>
<dbReference type="PANTHER" id="PTHR46796:SF13">
    <property type="entry name" value="HTH-TYPE TRANSCRIPTIONAL ACTIVATOR RHAS"/>
    <property type="match status" value="1"/>
</dbReference>
<dbReference type="EMBL" id="JAUHTR010000010">
    <property type="protein sequence ID" value="MDN4526342.1"/>
    <property type="molecule type" value="Genomic_DNA"/>
</dbReference>
<dbReference type="RefSeq" id="WP_301167366.1">
    <property type="nucleotide sequence ID" value="NZ_JAUHTR010000010.1"/>
</dbReference>
<evidence type="ECO:0000313" key="6">
    <source>
        <dbReference type="Proteomes" id="UP001172721"/>
    </source>
</evidence>
<evidence type="ECO:0000313" key="5">
    <source>
        <dbReference type="EMBL" id="MDN4526342.1"/>
    </source>
</evidence>
<dbReference type="Gene3D" id="1.10.10.60">
    <property type="entry name" value="Homeodomain-like"/>
    <property type="match status" value="1"/>
</dbReference>
<dbReference type="SMART" id="SM00342">
    <property type="entry name" value="HTH_ARAC"/>
    <property type="match status" value="1"/>
</dbReference>
<protein>
    <submittedName>
        <fullName evidence="5">Helix-turn-helix domain-containing protein</fullName>
    </submittedName>
</protein>
<dbReference type="Pfam" id="PF12833">
    <property type="entry name" value="HTH_18"/>
    <property type="match status" value="1"/>
</dbReference>